<feature type="compositionally biased region" description="Low complexity" evidence="1">
    <location>
        <begin position="138"/>
        <end position="173"/>
    </location>
</feature>
<feature type="domain" description="BTB" evidence="2">
    <location>
        <begin position="13"/>
        <end position="80"/>
    </location>
</feature>
<name>A0A0C2H2X1_9BILA</name>
<keyword evidence="4" id="KW-1185">Reference proteome</keyword>
<dbReference type="Gene3D" id="3.30.710.10">
    <property type="entry name" value="Potassium Channel Kv1.1, Chain A"/>
    <property type="match status" value="1"/>
</dbReference>
<evidence type="ECO:0000256" key="1">
    <source>
        <dbReference type="SAM" id="MobiDB-lite"/>
    </source>
</evidence>
<dbReference type="OrthoDB" id="409642at2759"/>
<organism evidence="3 4">
    <name type="scientific">Ancylostoma duodenale</name>
    <dbReference type="NCBI Taxonomy" id="51022"/>
    <lineage>
        <taxon>Eukaryota</taxon>
        <taxon>Metazoa</taxon>
        <taxon>Ecdysozoa</taxon>
        <taxon>Nematoda</taxon>
        <taxon>Chromadorea</taxon>
        <taxon>Rhabditida</taxon>
        <taxon>Rhabditina</taxon>
        <taxon>Rhabditomorpha</taxon>
        <taxon>Strongyloidea</taxon>
        <taxon>Ancylostomatidae</taxon>
        <taxon>Ancylostomatinae</taxon>
        <taxon>Ancylostoma</taxon>
    </lineage>
</organism>
<dbReference type="AlphaFoldDB" id="A0A0C2H2X1"/>
<evidence type="ECO:0000313" key="3">
    <source>
        <dbReference type="EMBL" id="KIH65849.1"/>
    </source>
</evidence>
<dbReference type="Proteomes" id="UP000054047">
    <property type="component" value="Unassembled WGS sequence"/>
</dbReference>
<dbReference type="PROSITE" id="PS50097">
    <property type="entry name" value="BTB"/>
    <property type="match status" value="1"/>
</dbReference>
<accession>A0A0C2H2X1</accession>
<sequence length="228" mass="25012">MDLSSQVGNMESADLLLVAADGRKLPAHECILRARAPGFYQRHVEATVAAMGRQDGRLREVAIGDIDSSGLEFFIHSVYTEDEMAQFPSQLDDERRDLSRASNRSLAMDESTAELDFHQRGADDRYYISYPPSPRRIMTSSTPPYMSSSGTTTSHTMASATTSSTSNPMASSAPVMTSFRDLASGSPMTSSAYSLGGRSEVADIPEEDEEAHTERRHSRGESEYPDRV</sequence>
<feature type="region of interest" description="Disordered" evidence="1">
    <location>
        <begin position="125"/>
        <end position="228"/>
    </location>
</feature>
<evidence type="ECO:0000259" key="2">
    <source>
        <dbReference type="PROSITE" id="PS50097"/>
    </source>
</evidence>
<proteinExistence type="predicted"/>
<evidence type="ECO:0000313" key="4">
    <source>
        <dbReference type="Proteomes" id="UP000054047"/>
    </source>
</evidence>
<feature type="compositionally biased region" description="Basic and acidic residues" evidence="1">
    <location>
        <begin position="219"/>
        <end position="228"/>
    </location>
</feature>
<dbReference type="EMBL" id="KN727371">
    <property type="protein sequence ID" value="KIH65849.1"/>
    <property type="molecule type" value="Genomic_DNA"/>
</dbReference>
<reference evidence="3 4" key="1">
    <citation type="submission" date="2013-12" db="EMBL/GenBank/DDBJ databases">
        <title>Draft genome of the parsitic nematode Ancylostoma duodenale.</title>
        <authorList>
            <person name="Mitreva M."/>
        </authorList>
    </citation>
    <scope>NUCLEOTIDE SEQUENCE [LARGE SCALE GENOMIC DNA]</scope>
    <source>
        <strain evidence="3 4">Zhejiang</strain>
    </source>
</reference>
<protein>
    <recommendedName>
        <fullName evidence="2">BTB domain-containing protein</fullName>
    </recommendedName>
</protein>
<feature type="region of interest" description="Disordered" evidence="1">
    <location>
        <begin position="88"/>
        <end position="112"/>
    </location>
</feature>
<dbReference type="InterPro" id="IPR011333">
    <property type="entry name" value="SKP1/BTB/POZ_sf"/>
</dbReference>
<dbReference type="Pfam" id="PF00651">
    <property type="entry name" value="BTB"/>
    <property type="match status" value="1"/>
</dbReference>
<dbReference type="InterPro" id="IPR000210">
    <property type="entry name" value="BTB/POZ_dom"/>
</dbReference>
<gene>
    <name evidence="3" type="ORF">ANCDUO_03826</name>
</gene>